<reference evidence="1 2" key="1">
    <citation type="submission" date="2019-06" db="EMBL/GenBank/DDBJ databases">
        <title>Whole genome shotgun sequence of Microbacterium testaceum NBRC 12675.</title>
        <authorList>
            <person name="Hosoyama A."/>
            <person name="Uohara A."/>
            <person name="Ohji S."/>
            <person name="Ichikawa N."/>
        </authorList>
    </citation>
    <scope>NUCLEOTIDE SEQUENCE [LARGE SCALE GENOMIC DNA]</scope>
    <source>
        <strain evidence="1 2">NBRC 12675</strain>
    </source>
</reference>
<comment type="caution">
    <text evidence="1">The sequence shown here is derived from an EMBL/GenBank/DDBJ whole genome shotgun (WGS) entry which is preliminary data.</text>
</comment>
<dbReference type="RefSeq" id="WP_141377916.1">
    <property type="nucleotide sequence ID" value="NZ_BJML01000008.1"/>
</dbReference>
<accession>A0A4Y3QND6</accession>
<dbReference type="Proteomes" id="UP000319525">
    <property type="component" value="Unassembled WGS sequence"/>
</dbReference>
<organism evidence="1 2">
    <name type="scientific">Microbacterium testaceum</name>
    <name type="common">Aureobacterium testaceum</name>
    <name type="synonym">Brevibacterium testaceum</name>
    <dbReference type="NCBI Taxonomy" id="2033"/>
    <lineage>
        <taxon>Bacteria</taxon>
        <taxon>Bacillati</taxon>
        <taxon>Actinomycetota</taxon>
        <taxon>Actinomycetes</taxon>
        <taxon>Micrococcales</taxon>
        <taxon>Microbacteriaceae</taxon>
        <taxon>Microbacterium</taxon>
    </lineage>
</organism>
<dbReference type="SUPFAM" id="SSF50447">
    <property type="entry name" value="Translation proteins"/>
    <property type="match status" value="1"/>
</dbReference>
<sequence length="111" mass="11862">MRNFEATVDVLFTGKGNRVWYGVTVLDGSLSVGDAVGVTPPGRDSVSMDTKILGIRRNGQATESITVDGQEDYRCALELSSSPADVKVGSHLGMTFIENAEMYGLAADDFI</sequence>
<dbReference type="EMBL" id="BJML01000008">
    <property type="protein sequence ID" value="GEB46642.1"/>
    <property type="molecule type" value="Genomic_DNA"/>
</dbReference>
<dbReference type="InterPro" id="IPR009000">
    <property type="entry name" value="Transl_B-barrel_sf"/>
</dbReference>
<dbReference type="Gene3D" id="2.40.30.10">
    <property type="entry name" value="Translation factors"/>
    <property type="match status" value="1"/>
</dbReference>
<evidence type="ECO:0000313" key="1">
    <source>
        <dbReference type="EMBL" id="GEB46642.1"/>
    </source>
</evidence>
<protein>
    <submittedName>
        <fullName evidence="1">Uncharacterized protein</fullName>
    </submittedName>
</protein>
<proteinExistence type="predicted"/>
<dbReference type="AlphaFoldDB" id="A0A4Y3QND6"/>
<gene>
    <name evidence="1" type="ORF">MTE01_25870</name>
</gene>
<name>A0A4Y3QND6_MICTE</name>
<dbReference type="GeneID" id="57145271"/>
<evidence type="ECO:0000313" key="2">
    <source>
        <dbReference type="Proteomes" id="UP000319525"/>
    </source>
</evidence>